<evidence type="ECO:0000313" key="3">
    <source>
        <dbReference type="Proteomes" id="UP001066276"/>
    </source>
</evidence>
<sequence length="104" mass="11309">MGARGGSVIYTNKHAPAQHSTEQGRLREDSAGPVHAERPPVGQRTAPAHTTGLEDQECRAHGEEEEDAVTAGSRRGKQELQKARVRVYLLSKLEAKQVLAEGAW</sequence>
<accession>A0AAV7LML0</accession>
<dbReference type="Proteomes" id="UP001066276">
    <property type="component" value="Chromosome 11"/>
</dbReference>
<gene>
    <name evidence="2" type="ORF">NDU88_005413</name>
</gene>
<dbReference type="EMBL" id="JANPWB010000015">
    <property type="protein sequence ID" value="KAJ1092302.1"/>
    <property type="molecule type" value="Genomic_DNA"/>
</dbReference>
<evidence type="ECO:0000256" key="1">
    <source>
        <dbReference type="SAM" id="MobiDB-lite"/>
    </source>
</evidence>
<proteinExistence type="predicted"/>
<feature type="region of interest" description="Disordered" evidence="1">
    <location>
        <begin position="1"/>
        <end position="80"/>
    </location>
</feature>
<name>A0AAV7LML0_PLEWA</name>
<evidence type="ECO:0000313" key="2">
    <source>
        <dbReference type="EMBL" id="KAJ1092302.1"/>
    </source>
</evidence>
<keyword evidence="3" id="KW-1185">Reference proteome</keyword>
<comment type="caution">
    <text evidence="2">The sequence shown here is derived from an EMBL/GenBank/DDBJ whole genome shotgun (WGS) entry which is preliminary data.</text>
</comment>
<feature type="compositionally biased region" description="Basic and acidic residues" evidence="1">
    <location>
        <begin position="22"/>
        <end position="38"/>
    </location>
</feature>
<organism evidence="2 3">
    <name type="scientific">Pleurodeles waltl</name>
    <name type="common">Iberian ribbed newt</name>
    <dbReference type="NCBI Taxonomy" id="8319"/>
    <lineage>
        <taxon>Eukaryota</taxon>
        <taxon>Metazoa</taxon>
        <taxon>Chordata</taxon>
        <taxon>Craniata</taxon>
        <taxon>Vertebrata</taxon>
        <taxon>Euteleostomi</taxon>
        <taxon>Amphibia</taxon>
        <taxon>Batrachia</taxon>
        <taxon>Caudata</taxon>
        <taxon>Salamandroidea</taxon>
        <taxon>Salamandridae</taxon>
        <taxon>Pleurodelinae</taxon>
        <taxon>Pleurodeles</taxon>
    </lineage>
</organism>
<protein>
    <submittedName>
        <fullName evidence="2">Uncharacterized protein</fullName>
    </submittedName>
</protein>
<reference evidence="2" key="1">
    <citation type="journal article" date="2022" name="bioRxiv">
        <title>Sequencing and chromosome-scale assembly of the giantPleurodeles waltlgenome.</title>
        <authorList>
            <person name="Brown T."/>
            <person name="Elewa A."/>
            <person name="Iarovenko S."/>
            <person name="Subramanian E."/>
            <person name="Araus A.J."/>
            <person name="Petzold A."/>
            <person name="Susuki M."/>
            <person name="Suzuki K.-i.T."/>
            <person name="Hayashi T."/>
            <person name="Toyoda A."/>
            <person name="Oliveira C."/>
            <person name="Osipova E."/>
            <person name="Leigh N.D."/>
            <person name="Simon A."/>
            <person name="Yun M.H."/>
        </authorList>
    </citation>
    <scope>NUCLEOTIDE SEQUENCE</scope>
    <source>
        <strain evidence="2">20211129_DDA</strain>
        <tissue evidence="2">Liver</tissue>
    </source>
</reference>
<dbReference type="AlphaFoldDB" id="A0AAV7LML0"/>